<proteinExistence type="predicted"/>
<evidence type="ECO:0000313" key="3">
    <source>
        <dbReference type="Proteomes" id="UP000266272"/>
    </source>
</evidence>
<dbReference type="OrthoDB" id="4664297at2759"/>
<keyword evidence="3" id="KW-1185">Reference proteome</keyword>
<comment type="caution">
    <text evidence="2">The sequence shown here is derived from an EMBL/GenBank/DDBJ whole genome shotgun (WGS) entry which is preliminary data.</text>
</comment>
<reference evidence="2 3" key="1">
    <citation type="journal article" date="2018" name="PLoS Pathog.">
        <title>Evolution of structural diversity of trichothecenes, a family of toxins produced by plant pathogenic and entomopathogenic fungi.</title>
        <authorList>
            <person name="Proctor R.H."/>
            <person name="McCormick S.P."/>
            <person name="Kim H.S."/>
            <person name="Cardoza R.E."/>
            <person name="Stanley A.M."/>
            <person name="Lindo L."/>
            <person name="Kelly A."/>
            <person name="Brown D.W."/>
            <person name="Lee T."/>
            <person name="Vaughan M.M."/>
            <person name="Alexander N.J."/>
            <person name="Busman M."/>
            <person name="Gutierrez S."/>
        </authorList>
    </citation>
    <scope>NUCLEOTIDE SEQUENCE [LARGE SCALE GENOMIC DNA]</scope>
    <source>
        <strain evidence="2 3">IBT 40837</strain>
    </source>
</reference>
<name>A0A395P018_TRIAR</name>
<organism evidence="2 3">
    <name type="scientific">Trichoderma arundinaceum</name>
    <dbReference type="NCBI Taxonomy" id="490622"/>
    <lineage>
        <taxon>Eukaryota</taxon>
        <taxon>Fungi</taxon>
        <taxon>Dikarya</taxon>
        <taxon>Ascomycota</taxon>
        <taxon>Pezizomycotina</taxon>
        <taxon>Sordariomycetes</taxon>
        <taxon>Hypocreomycetidae</taxon>
        <taxon>Hypocreales</taxon>
        <taxon>Hypocreaceae</taxon>
        <taxon>Trichoderma</taxon>
    </lineage>
</organism>
<evidence type="ECO:0000313" key="2">
    <source>
        <dbReference type="EMBL" id="RFU81593.1"/>
    </source>
</evidence>
<feature type="region of interest" description="Disordered" evidence="1">
    <location>
        <begin position="60"/>
        <end position="82"/>
    </location>
</feature>
<dbReference type="AlphaFoldDB" id="A0A395P018"/>
<dbReference type="Proteomes" id="UP000266272">
    <property type="component" value="Unassembled WGS sequence"/>
</dbReference>
<evidence type="ECO:0000256" key="1">
    <source>
        <dbReference type="SAM" id="MobiDB-lite"/>
    </source>
</evidence>
<dbReference type="EMBL" id="PXOA01000037">
    <property type="protein sequence ID" value="RFU81593.1"/>
    <property type="molecule type" value="Genomic_DNA"/>
</dbReference>
<gene>
    <name evidence="2" type="ORF">TARUN_598</name>
</gene>
<feature type="compositionally biased region" description="Low complexity" evidence="1">
    <location>
        <begin position="68"/>
        <end position="80"/>
    </location>
</feature>
<sequence length="176" mass="18721">MPSADPLTGLNVSISQSTTSPPTIIATVKNNNSHLVTIAPYRTPFDSLVLEQGILSVVPGGGADDSDSSSSNSSANSSANKPLDYPTIMLKRSWPPAADLLVTLGPGESRTAEIVIRHPVPLRQLGSSATVKLSGQWMSVWRRAKEEIGAADWDDVSNPDEFSGQYESNSLEIMLA</sequence>
<protein>
    <submittedName>
        <fullName evidence="2">Uncharacterized protein</fullName>
    </submittedName>
</protein>
<dbReference type="Gene3D" id="2.60.40.2970">
    <property type="match status" value="1"/>
</dbReference>
<accession>A0A395P018</accession>